<dbReference type="AlphaFoldDB" id="A0AAJ2US51"/>
<keyword evidence="1 3" id="KW-0853">WD repeat</keyword>
<dbReference type="PANTHER" id="PTHR19879">
    <property type="entry name" value="TRANSCRIPTION INITIATION FACTOR TFIID"/>
    <property type="match status" value="1"/>
</dbReference>
<dbReference type="RefSeq" id="WP_319700042.1">
    <property type="nucleotide sequence ID" value="NZ_JARAWN010000684.1"/>
</dbReference>
<dbReference type="PANTHER" id="PTHR19879:SF9">
    <property type="entry name" value="TRANSCRIPTION INITIATION FACTOR TFIID SUBUNIT 5"/>
    <property type="match status" value="1"/>
</dbReference>
<dbReference type="InterPro" id="IPR001680">
    <property type="entry name" value="WD40_rpt"/>
</dbReference>
<protein>
    <submittedName>
        <fullName evidence="4">WD40 repeat domain-containing protein</fullName>
    </submittedName>
</protein>
<evidence type="ECO:0000256" key="1">
    <source>
        <dbReference type="ARBA" id="ARBA00022574"/>
    </source>
</evidence>
<gene>
    <name evidence="4" type="ORF">PV367_45175</name>
</gene>
<dbReference type="Gene3D" id="2.130.10.10">
    <property type="entry name" value="YVTN repeat-like/Quinoprotein amine dehydrogenase"/>
    <property type="match status" value="1"/>
</dbReference>
<evidence type="ECO:0000256" key="3">
    <source>
        <dbReference type="PROSITE-ProRule" id="PRU00221"/>
    </source>
</evidence>
<dbReference type="Proteomes" id="UP001273589">
    <property type="component" value="Unassembled WGS sequence"/>
</dbReference>
<dbReference type="InterPro" id="IPR019775">
    <property type="entry name" value="WD40_repeat_CS"/>
</dbReference>
<proteinExistence type="predicted"/>
<reference evidence="4" key="1">
    <citation type="journal article" date="2023" name="Microb. Genom.">
        <title>Mesoterricola silvestris gen. nov., sp. nov., Mesoterricola sediminis sp. nov., Geothrix oryzae sp. nov., Geothrix edaphica sp. nov., Geothrix rubra sp. nov., and Geothrix limicola sp. nov., six novel members of Acidobacteriota isolated from soils.</title>
        <authorList>
            <person name="Weisberg A.J."/>
            <person name="Pearce E."/>
            <person name="Kramer C.G."/>
            <person name="Chang J.H."/>
            <person name="Clarke C.R."/>
        </authorList>
    </citation>
    <scope>NUCLEOTIDE SEQUENCE</scope>
    <source>
        <strain evidence="4">ND06-05F</strain>
    </source>
</reference>
<dbReference type="EMBL" id="JARAWN010000684">
    <property type="protein sequence ID" value="MDX3136829.1"/>
    <property type="molecule type" value="Genomic_DNA"/>
</dbReference>
<comment type="caution">
    <text evidence="4">The sequence shown here is derived from an EMBL/GenBank/DDBJ whole genome shotgun (WGS) entry which is preliminary data.</text>
</comment>
<accession>A0AAJ2US51</accession>
<name>A0AAJ2US51_9ACTN</name>
<evidence type="ECO:0000313" key="4">
    <source>
        <dbReference type="EMBL" id="MDX3136829.1"/>
    </source>
</evidence>
<evidence type="ECO:0000313" key="5">
    <source>
        <dbReference type="Proteomes" id="UP001273589"/>
    </source>
</evidence>
<dbReference type="PROSITE" id="PS00678">
    <property type="entry name" value="WD_REPEATS_1"/>
    <property type="match status" value="1"/>
</dbReference>
<sequence length="66" mass="6996">MAFSPDGTRLATVGDDGTVRIWDTATGESLTMMRVNSNLSSCAWTPDGPTLFAGGARGLFAYDLHD</sequence>
<evidence type="ECO:0000256" key="2">
    <source>
        <dbReference type="ARBA" id="ARBA00022737"/>
    </source>
</evidence>
<dbReference type="InterPro" id="IPR015943">
    <property type="entry name" value="WD40/YVTN_repeat-like_dom_sf"/>
</dbReference>
<dbReference type="Pfam" id="PF00400">
    <property type="entry name" value="WD40"/>
    <property type="match status" value="2"/>
</dbReference>
<feature type="repeat" description="WD" evidence="3">
    <location>
        <begin position="1"/>
        <end position="32"/>
    </location>
</feature>
<dbReference type="PROSITE" id="PS50294">
    <property type="entry name" value="WD_REPEATS_REGION"/>
    <property type="match status" value="1"/>
</dbReference>
<dbReference type="PROSITE" id="PS50082">
    <property type="entry name" value="WD_REPEATS_2"/>
    <property type="match status" value="1"/>
</dbReference>
<dbReference type="SUPFAM" id="SSF69322">
    <property type="entry name" value="Tricorn protease domain 2"/>
    <property type="match status" value="1"/>
</dbReference>
<organism evidence="4 5">
    <name type="scientific">Streptomyces europaeiscabiei</name>
    <dbReference type="NCBI Taxonomy" id="146819"/>
    <lineage>
        <taxon>Bacteria</taxon>
        <taxon>Bacillati</taxon>
        <taxon>Actinomycetota</taxon>
        <taxon>Actinomycetes</taxon>
        <taxon>Kitasatosporales</taxon>
        <taxon>Streptomycetaceae</taxon>
        <taxon>Streptomyces</taxon>
    </lineage>
</organism>
<keyword evidence="2" id="KW-0677">Repeat</keyword>